<evidence type="ECO:0000313" key="13">
    <source>
        <dbReference type="Proteomes" id="UP001066276"/>
    </source>
</evidence>
<feature type="transmembrane region" description="Helical" evidence="10">
    <location>
        <begin position="238"/>
        <end position="260"/>
    </location>
</feature>
<evidence type="ECO:0000256" key="8">
    <source>
        <dbReference type="ARBA" id="ARBA00023224"/>
    </source>
</evidence>
<feature type="transmembrane region" description="Helical" evidence="10">
    <location>
        <begin position="102"/>
        <end position="124"/>
    </location>
</feature>
<dbReference type="GO" id="GO:0004930">
    <property type="term" value="F:G protein-coupled receptor activity"/>
    <property type="evidence" value="ECO:0007669"/>
    <property type="project" value="UniProtKB-KW"/>
</dbReference>
<dbReference type="EMBL" id="JANPWB010000010">
    <property type="protein sequence ID" value="KAJ1139723.1"/>
    <property type="molecule type" value="Genomic_DNA"/>
</dbReference>
<organism evidence="12 13">
    <name type="scientific">Pleurodeles waltl</name>
    <name type="common">Iberian ribbed newt</name>
    <dbReference type="NCBI Taxonomy" id="8319"/>
    <lineage>
        <taxon>Eukaryota</taxon>
        <taxon>Metazoa</taxon>
        <taxon>Chordata</taxon>
        <taxon>Craniata</taxon>
        <taxon>Vertebrata</taxon>
        <taxon>Euteleostomi</taxon>
        <taxon>Amphibia</taxon>
        <taxon>Batrachia</taxon>
        <taxon>Caudata</taxon>
        <taxon>Salamandroidea</taxon>
        <taxon>Salamandridae</taxon>
        <taxon>Pleurodelinae</taxon>
        <taxon>Pleurodeles</taxon>
    </lineage>
</organism>
<evidence type="ECO:0000259" key="11">
    <source>
        <dbReference type="PROSITE" id="PS50262"/>
    </source>
</evidence>
<proteinExistence type="inferred from homology"/>
<keyword evidence="3 10" id="KW-0716">Sensory transduction</keyword>
<evidence type="ECO:0000256" key="7">
    <source>
        <dbReference type="ARBA" id="ARBA00023136"/>
    </source>
</evidence>
<feature type="transmembrane region" description="Helical" evidence="10">
    <location>
        <begin position="144"/>
        <end position="168"/>
    </location>
</feature>
<evidence type="ECO:0000256" key="1">
    <source>
        <dbReference type="ARBA" id="ARBA00004651"/>
    </source>
</evidence>
<dbReference type="PROSITE" id="PS50262">
    <property type="entry name" value="G_PROTEIN_RECEP_F1_2"/>
    <property type="match status" value="1"/>
</dbReference>
<dbReference type="PROSITE" id="PS00237">
    <property type="entry name" value="G_PROTEIN_RECEP_F1_1"/>
    <property type="match status" value="1"/>
</dbReference>
<evidence type="ECO:0000256" key="10">
    <source>
        <dbReference type="RuleBase" id="RU363047"/>
    </source>
</evidence>
<dbReference type="CDD" id="cd13954">
    <property type="entry name" value="7tmA_OR"/>
    <property type="match status" value="1"/>
</dbReference>
<dbReference type="InterPro" id="IPR000725">
    <property type="entry name" value="Olfact_rcpt"/>
</dbReference>
<comment type="caution">
    <text evidence="12">The sequence shown here is derived from an EMBL/GenBank/DDBJ whole genome shotgun (WGS) entry which is preliminary data.</text>
</comment>
<keyword evidence="9" id="KW-0675">Receptor</keyword>
<evidence type="ECO:0000256" key="5">
    <source>
        <dbReference type="ARBA" id="ARBA00022725"/>
    </source>
</evidence>
<evidence type="ECO:0000256" key="4">
    <source>
        <dbReference type="ARBA" id="ARBA00022692"/>
    </source>
</evidence>
<feature type="transmembrane region" description="Helical" evidence="10">
    <location>
        <begin position="62"/>
        <end position="82"/>
    </location>
</feature>
<keyword evidence="8 9" id="KW-0807">Transducer</keyword>
<reference evidence="12" key="1">
    <citation type="journal article" date="2022" name="bioRxiv">
        <title>Sequencing and chromosome-scale assembly of the giantPleurodeles waltlgenome.</title>
        <authorList>
            <person name="Brown T."/>
            <person name="Elewa A."/>
            <person name="Iarovenko S."/>
            <person name="Subramanian E."/>
            <person name="Araus A.J."/>
            <person name="Petzold A."/>
            <person name="Susuki M."/>
            <person name="Suzuki K.-i.T."/>
            <person name="Hayashi T."/>
            <person name="Toyoda A."/>
            <person name="Oliveira C."/>
            <person name="Osipova E."/>
            <person name="Leigh N.D."/>
            <person name="Simon A."/>
            <person name="Yun M.H."/>
        </authorList>
    </citation>
    <scope>NUCLEOTIDE SEQUENCE</scope>
    <source>
        <strain evidence="12">20211129_DDA</strain>
        <tissue evidence="12">Liver</tissue>
    </source>
</reference>
<keyword evidence="6 10" id="KW-1133">Transmembrane helix</keyword>
<dbReference type="FunFam" id="1.20.1070.10:FF:000001">
    <property type="entry name" value="Olfactory receptor"/>
    <property type="match status" value="1"/>
</dbReference>
<keyword evidence="2 10" id="KW-1003">Cell membrane</keyword>
<comment type="subcellular location">
    <subcellularLocation>
        <location evidence="1 10">Cell membrane</location>
        <topology evidence="1 10">Multi-pass membrane protein</topology>
    </subcellularLocation>
</comment>
<name>A0AAV7QMZ4_PLEWA</name>
<sequence length="310" mass="34644">MIRNNVTRQTEFILVGFSDDPKVQIGLFVAFSITYTITLIGNILLVTLTMYEVALKTPMYMLLRNLSLLDIFFTTATVPKMLSGFLAEQKSISFVGCFVQMYFLHFLGSAECFLLTVMSFDRYVAICFPLRYAQLMSTHVCRRLAFASWISGVLCPVGHTVLVSSLSYCASTEVNHFFCDVPPLLQLSCSDSTITVLELLTLAALVTGGSFLLTLTSYVCIIISVLKIRSAEGRKKAFSTCAAHLTVVAIYFGTIGFIYVRPKSSYSPDQDKLISVLYNILTPMLNPIIYSLRNQEVKKALRKLVLRTSR</sequence>
<dbReference type="AlphaFoldDB" id="A0AAV7QMZ4"/>
<keyword evidence="9" id="KW-0297">G-protein coupled receptor</keyword>
<dbReference type="GO" id="GO:0004984">
    <property type="term" value="F:olfactory receptor activity"/>
    <property type="evidence" value="ECO:0007669"/>
    <property type="project" value="InterPro"/>
</dbReference>
<evidence type="ECO:0000313" key="12">
    <source>
        <dbReference type="EMBL" id="KAJ1139723.1"/>
    </source>
</evidence>
<keyword evidence="7 10" id="KW-0472">Membrane</keyword>
<feature type="transmembrane region" description="Helical" evidence="10">
    <location>
        <begin position="202"/>
        <end position="226"/>
    </location>
</feature>
<keyword evidence="5 10" id="KW-0552">Olfaction</keyword>
<dbReference type="PANTHER" id="PTHR26453">
    <property type="entry name" value="OLFACTORY RECEPTOR"/>
    <property type="match status" value="1"/>
</dbReference>
<keyword evidence="13" id="KW-1185">Reference proteome</keyword>
<feature type="transmembrane region" description="Helical" evidence="10">
    <location>
        <begin position="25"/>
        <end position="50"/>
    </location>
</feature>
<feature type="transmembrane region" description="Helical" evidence="10">
    <location>
        <begin position="272"/>
        <end position="292"/>
    </location>
</feature>
<evidence type="ECO:0000256" key="6">
    <source>
        <dbReference type="ARBA" id="ARBA00022989"/>
    </source>
</evidence>
<protein>
    <recommendedName>
        <fullName evidence="10">Olfactory receptor</fullName>
    </recommendedName>
</protein>
<keyword evidence="4 9" id="KW-0812">Transmembrane</keyword>
<dbReference type="PRINTS" id="PR00237">
    <property type="entry name" value="GPCRRHODOPSN"/>
</dbReference>
<evidence type="ECO:0000256" key="2">
    <source>
        <dbReference type="ARBA" id="ARBA00022475"/>
    </source>
</evidence>
<dbReference type="Proteomes" id="UP001066276">
    <property type="component" value="Chromosome 6"/>
</dbReference>
<dbReference type="Pfam" id="PF13853">
    <property type="entry name" value="7tm_4"/>
    <property type="match status" value="1"/>
</dbReference>
<dbReference type="SMART" id="SM01381">
    <property type="entry name" value="7TM_GPCR_Srsx"/>
    <property type="match status" value="1"/>
</dbReference>
<dbReference type="SUPFAM" id="SSF81321">
    <property type="entry name" value="Family A G protein-coupled receptor-like"/>
    <property type="match status" value="1"/>
</dbReference>
<accession>A0AAV7QMZ4</accession>
<gene>
    <name evidence="12" type="ORF">NDU88_006090</name>
</gene>
<evidence type="ECO:0000256" key="9">
    <source>
        <dbReference type="RuleBase" id="RU000688"/>
    </source>
</evidence>
<comment type="similarity">
    <text evidence="9">Belongs to the G-protein coupled receptor 1 family.</text>
</comment>
<dbReference type="InterPro" id="IPR000276">
    <property type="entry name" value="GPCR_Rhodpsn"/>
</dbReference>
<dbReference type="InterPro" id="IPR017452">
    <property type="entry name" value="GPCR_Rhodpsn_7TM"/>
</dbReference>
<dbReference type="PRINTS" id="PR00245">
    <property type="entry name" value="OLFACTORYR"/>
</dbReference>
<feature type="domain" description="G-protein coupled receptors family 1 profile" evidence="11">
    <location>
        <begin position="41"/>
        <end position="290"/>
    </location>
</feature>
<dbReference type="Gene3D" id="1.20.1070.10">
    <property type="entry name" value="Rhodopsin 7-helix transmembrane proteins"/>
    <property type="match status" value="1"/>
</dbReference>
<dbReference type="GO" id="GO:0005886">
    <property type="term" value="C:plasma membrane"/>
    <property type="evidence" value="ECO:0007669"/>
    <property type="project" value="UniProtKB-SubCell"/>
</dbReference>
<evidence type="ECO:0000256" key="3">
    <source>
        <dbReference type="ARBA" id="ARBA00022606"/>
    </source>
</evidence>